<organism evidence="2 3">
    <name type="scientific">Anabaena azotica FACHB-119</name>
    <dbReference type="NCBI Taxonomy" id="947527"/>
    <lineage>
        <taxon>Bacteria</taxon>
        <taxon>Bacillati</taxon>
        <taxon>Cyanobacteriota</taxon>
        <taxon>Cyanophyceae</taxon>
        <taxon>Nostocales</taxon>
        <taxon>Nostocaceae</taxon>
        <taxon>Anabaena</taxon>
        <taxon>Anabaena azotica</taxon>
    </lineage>
</organism>
<feature type="compositionally biased region" description="Basic and acidic residues" evidence="1">
    <location>
        <begin position="407"/>
        <end position="416"/>
    </location>
</feature>
<accession>A0ABR8DH56</accession>
<feature type="region of interest" description="Disordered" evidence="1">
    <location>
        <begin position="216"/>
        <end position="256"/>
    </location>
</feature>
<reference evidence="2 3" key="1">
    <citation type="journal article" date="2020" name="ISME J.">
        <title>Comparative genomics reveals insights into cyanobacterial evolution and habitat adaptation.</title>
        <authorList>
            <person name="Chen M.Y."/>
            <person name="Teng W.K."/>
            <person name="Zhao L."/>
            <person name="Hu C.X."/>
            <person name="Zhou Y.K."/>
            <person name="Han B.P."/>
            <person name="Song L.R."/>
            <person name="Shu W.S."/>
        </authorList>
    </citation>
    <scope>NUCLEOTIDE SEQUENCE [LARGE SCALE GENOMIC DNA]</scope>
    <source>
        <strain evidence="2 3">FACHB-119</strain>
    </source>
</reference>
<feature type="region of interest" description="Disordered" evidence="1">
    <location>
        <begin position="405"/>
        <end position="424"/>
    </location>
</feature>
<feature type="compositionally biased region" description="Polar residues" evidence="1">
    <location>
        <begin position="216"/>
        <end position="237"/>
    </location>
</feature>
<protein>
    <submittedName>
        <fullName evidence="2">Uncharacterized protein</fullName>
    </submittedName>
</protein>
<evidence type="ECO:0000256" key="1">
    <source>
        <dbReference type="SAM" id="MobiDB-lite"/>
    </source>
</evidence>
<dbReference type="EMBL" id="JACJSG010000069">
    <property type="protein sequence ID" value="MBD2505103.1"/>
    <property type="molecule type" value="Genomic_DNA"/>
</dbReference>
<dbReference type="Proteomes" id="UP000661112">
    <property type="component" value="Unassembled WGS sequence"/>
</dbReference>
<evidence type="ECO:0000313" key="2">
    <source>
        <dbReference type="EMBL" id="MBD2505103.1"/>
    </source>
</evidence>
<keyword evidence="3" id="KW-1185">Reference proteome</keyword>
<proteinExistence type="predicted"/>
<sequence>MSLSEATTTVKSKKNSQYAEILGSPIAFHRVYATIAGSASAGLFLSQAMYWDSRTNDPEGWFYRTYEQWTSETALNRYELDKIRHHLTSINLLETQLKGSPVKLHYRINHQVLNDFFSSIKEGSFTSVRPKNKNVKQHPQISVSVNGQQTESVCSPSTNLSDDGQQSYLSKVNNLHCSPSTNSIYIELENKLEISTQSAFSNLDFSPTLECVCDPTQNDLTPRQNLDQPNPKSPASLSNQPESSPQNENPSSRPSIAVGSFAKSEQANNIDPYKSAKNVEELIDAWTTDPTTFADDPVPLVVREKIKWNCWVLPWHSSQRQLNKRYQNFNPIVVELVARELATAASCPASEKITHAISVMNTWNKTKGGWINLMQRYQQAIQSQVEDTCVPQPKPKFTLAQAIAQDAQRHQQEQSRQKNLPVVQHTPQTLALKAQIEAMAKKKQSKKVRCGLGLSAASVQEIEAQLKQALGA</sequence>
<evidence type="ECO:0000313" key="3">
    <source>
        <dbReference type="Proteomes" id="UP000661112"/>
    </source>
</evidence>
<comment type="caution">
    <text evidence="2">The sequence shown here is derived from an EMBL/GenBank/DDBJ whole genome shotgun (WGS) entry which is preliminary data.</text>
</comment>
<dbReference type="RefSeq" id="WP_190479579.1">
    <property type="nucleotide sequence ID" value="NZ_JACJSG010000069.1"/>
</dbReference>
<feature type="compositionally biased region" description="Low complexity" evidence="1">
    <location>
        <begin position="238"/>
        <end position="255"/>
    </location>
</feature>
<gene>
    <name evidence="2" type="ORF">H6G83_31635</name>
</gene>
<name>A0ABR8DH56_9NOST</name>